<dbReference type="RefSeq" id="WP_011723788.1">
    <property type="nucleotide sequence ID" value="NC_008595.1"/>
</dbReference>
<dbReference type="HOGENOM" id="CLU_2035432_0_0_11"/>
<accession>A0A0H3A635</accession>
<protein>
    <submittedName>
        <fullName evidence="1">Uncharacterized protein</fullName>
    </submittedName>
</protein>
<organism evidence="1 2">
    <name type="scientific">Mycobacterium avium (strain 104)</name>
    <dbReference type="NCBI Taxonomy" id="243243"/>
    <lineage>
        <taxon>Bacteria</taxon>
        <taxon>Bacillati</taxon>
        <taxon>Actinomycetota</taxon>
        <taxon>Actinomycetes</taxon>
        <taxon>Mycobacteriales</taxon>
        <taxon>Mycobacteriaceae</taxon>
        <taxon>Mycobacterium</taxon>
        <taxon>Mycobacterium avium complex (MAC)</taxon>
    </lineage>
</organism>
<reference evidence="1 2" key="1">
    <citation type="submission" date="2006-10" db="EMBL/GenBank/DDBJ databases">
        <authorList>
            <person name="Fleischmann R.D."/>
            <person name="Dodson R.J."/>
            <person name="Haft D.H."/>
            <person name="Merkel J.S."/>
            <person name="Nelson W.C."/>
            <person name="Fraser C.M."/>
        </authorList>
    </citation>
    <scope>NUCLEOTIDE SEQUENCE [LARGE SCALE GENOMIC DNA]</scope>
    <source>
        <strain evidence="1 2">104</strain>
    </source>
</reference>
<name>A0A0H3A635_MYCA1</name>
<evidence type="ECO:0000313" key="1">
    <source>
        <dbReference type="EMBL" id="ABK69397.1"/>
    </source>
</evidence>
<sequence>MTLVNLWSQDFKEHIARTVATVEPQQIPLLPVSDLAGNIIRAAELVDGIHLTITGLTPEFRCKLVAGLNGVLTIEEHPAFAFVYTQAHWDGATMHITAVPYVTYLRRSCLPDWYVPDERFC</sequence>
<dbReference type="EMBL" id="CP000479">
    <property type="protein sequence ID" value="ABK69397.1"/>
    <property type="molecule type" value="Genomic_DNA"/>
</dbReference>
<evidence type="ECO:0000313" key="2">
    <source>
        <dbReference type="Proteomes" id="UP000001574"/>
    </source>
</evidence>
<gene>
    <name evidence="1" type="ordered locus">MAV_0821</name>
</gene>
<dbReference type="Proteomes" id="UP000001574">
    <property type="component" value="Chromosome"/>
</dbReference>
<dbReference type="AlphaFoldDB" id="A0A0H3A635"/>
<dbReference type="KEGG" id="mav:MAV_0821"/>
<proteinExistence type="predicted"/>